<name>A0ABD3HYN2_9MARC</name>
<sequence>MAAWSRDNLGLDICTDYVDTSNQFLCLRMKDKWQVSFLLLAYFVPWGSAIYTSEDAELTPFLGISRYVSGLREKGPLWICGDFNSRSGSMQAESLLDVNMEPWRNEEVNQRWERTSEDLGRNQWTAHFLQFVTDCGLTILNGTRAFLKTVACTYVGISTVLQLAAKEAFSVQRVGRRAWFDSECLREREKAMTAPA</sequence>
<reference evidence="1 2" key="1">
    <citation type="submission" date="2024-09" db="EMBL/GenBank/DDBJ databases">
        <title>Chromosome-scale assembly of Riccia sorocarpa.</title>
        <authorList>
            <person name="Paukszto L."/>
        </authorList>
    </citation>
    <scope>NUCLEOTIDE SEQUENCE [LARGE SCALE GENOMIC DNA]</scope>
    <source>
        <strain evidence="1">LP-2024</strain>
        <tissue evidence="1">Aerial parts of the thallus</tissue>
    </source>
</reference>
<evidence type="ECO:0000313" key="2">
    <source>
        <dbReference type="Proteomes" id="UP001633002"/>
    </source>
</evidence>
<protein>
    <recommendedName>
        <fullName evidence="3">Endonuclease/exonuclease/phosphatase domain-containing protein</fullName>
    </recommendedName>
</protein>
<organism evidence="1 2">
    <name type="scientific">Riccia sorocarpa</name>
    <dbReference type="NCBI Taxonomy" id="122646"/>
    <lineage>
        <taxon>Eukaryota</taxon>
        <taxon>Viridiplantae</taxon>
        <taxon>Streptophyta</taxon>
        <taxon>Embryophyta</taxon>
        <taxon>Marchantiophyta</taxon>
        <taxon>Marchantiopsida</taxon>
        <taxon>Marchantiidae</taxon>
        <taxon>Marchantiales</taxon>
        <taxon>Ricciaceae</taxon>
        <taxon>Riccia</taxon>
    </lineage>
</organism>
<dbReference type="EMBL" id="JBJQOH010000002">
    <property type="protein sequence ID" value="KAL3696573.1"/>
    <property type="molecule type" value="Genomic_DNA"/>
</dbReference>
<dbReference type="SUPFAM" id="SSF56219">
    <property type="entry name" value="DNase I-like"/>
    <property type="match status" value="1"/>
</dbReference>
<keyword evidence="2" id="KW-1185">Reference proteome</keyword>
<evidence type="ECO:0008006" key="3">
    <source>
        <dbReference type="Google" id="ProtNLM"/>
    </source>
</evidence>
<accession>A0ABD3HYN2</accession>
<dbReference type="InterPro" id="IPR036691">
    <property type="entry name" value="Endo/exonu/phosph_ase_sf"/>
</dbReference>
<comment type="caution">
    <text evidence="1">The sequence shown here is derived from an EMBL/GenBank/DDBJ whole genome shotgun (WGS) entry which is preliminary data.</text>
</comment>
<dbReference type="AlphaFoldDB" id="A0ABD3HYN2"/>
<proteinExistence type="predicted"/>
<evidence type="ECO:0000313" key="1">
    <source>
        <dbReference type="EMBL" id="KAL3696573.1"/>
    </source>
</evidence>
<dbReference type="Proteomes" id="UP001633002">
    <property type="component" value="Unassembled WGS sequence"/>
</dbReference>
<gene>
    <name evidence="1" type="ORF">R1sor_010649</name>
</gene>
<dbReference type="Gene3D" id="3.60.10.10">
    <property type="entry name" value="Endonuclease/exonuclease/phosphatase"/>
    <property type="match status" value="1"/>
</dbReference>